<feature type="transmembrane region" description="Helical" evidence="7">
    <location>
        <begin position="283"/>
        <end position="300"/>
    </location>
</feature>
<dbReference type="Pfam" id="PF02492">
    <property type="entry name" value="cobW"/>
    <property type="match status" value="1"/>
</dbReference>
<feature type="transmembrane region" description="Helical" evidence="7">
    <location>
        <begin position="208"/>
        <end position="226"/>
    </location>
</feature>
<organism evidence="9 10">
    <name type="scientific">Clostridium beijerinckii</name>
    <name type="common">Clostridium MP</name>
    <dbReference type="NCBI Taxonomy" id="1520"/>
    <lineage>
        <taxon>Bacteria</taxon>
        <taxon>Bacillati</taxon>
        <taxon>Bacillota</taxon>
        <taxon>Clostridia</taxon>
        <taxon>Eubacteriales</taxon>
        <taxon>Clostridiaceae</taxon>
        <taxon>Clostridium</taxon>
    </lineage>
</organism>
<evidence type="ECO:0000256" key="2">
    <source>
        <dbReference type="ARBA" id="ARBA00006386"/>
    </source>
</evidence>
<dbReference type="Pfam" id="PF03773">
    <property type="entry name" value="ArsP_1"/>
    <property type="match status" value="1"/>
</dbReference>
<reference evidence="10" key="1">
    <citation type="submission" date="2014-12" db="EMBL/GenBank/DDBJ databases">
        <title>Genome sequence of Clostridium beijerinckii strain 59B.</title>
        <authorList>
            <person name="Little G.T."/>
            <person name="Minton N.P."/>
        </authorList>
    </citation>
    <scope>NUCLEOTIDE SEQUENCE [LARGE SCALE GENOMIC DNA]</scope>
    <source>
        <strain evidence="10">59B</strain>
    </source>
</reference>
<feature type="transmembrane region" description="Helical" evidence="7">
    <location>
        <begin position="320"/>
        <end position="344"/>
    </location>
</feature>
<evidence type="ECO:0000256" key="3">
    <source>
        <dbReference type="ARBA" id="ARBA00022475"/>
    </source>
</evidence>
<dbReference type="EMBL" id="CP010086">
    <property type="protein sequence ID" value="AJH02045.1"/>
    <property type="molecule type" value="Genomic_DNA"/>
</dbReference>
<sequence>MKTKIEIILGFLQSGKTNFINSMIKNCDLQNETIVVIQDEFGQSKIRNKFINSNENMNIINIENTSNEEINEKYINKILEIYSPHRIFIEVNGMKNSNSIINMFNNKNLRKLCRIDDIVTLIDTKKFFIYFRNMKSMLSTQIYNSKTIILNNINNINKKDFLNIQNQIKRINETANLLEHAPSLNIKEIHQDEYREISSHSFSAIKTMFYMSLLILSFTCFAALSITDSSGYLFYLDKFKNFYTVFISILIQGIPFILVGSFVSAIIQICIPKYTFIKFFPRNIFLSCVIAALAGLLFPICDCGTIPVVKGLIKKKVPIAASITFMLSAPIVNPIAIISTVYAFQGMKAVVIYRIVAGIIISILVGLIMHFLTRKDDDILSINNDGLSCECGFCNDDYDYSRNKFEKIRAVFIHTGDEFFNIGKFMIIGTFLSSIFQNIVSTGTNIPIFSGNISPLIAMILLSFVLSVCSTSDAFIAKGFLKQFSVSSVMGFLVVGPMLDIKNTIMIFGNFKRKFAIKLIFFIVVVSFSILINLRL</sequence>
<feature type="transmembrane region" description="Helical" evidence="7">
    <location>
        <begin position="456"/>
        <end position="477"/>
    </location>
</feature>
<dbReference type="PANTHER" id="PTHR34184:SF4">
    <property type="entry name" value="UPF0718 PROTEIN YCGR"/>
    <property type="match status" value="1"/>
</dbReference>
<dbReference type="InterPro" id="IPR003495">
    <property type="entry name" value="CobW/HypB/UreG_nucleotide-bd"/>
</dbReference>
<keyword evidence="4 7" id="KW-0812">Transmembrane</keyword>
<dbReference type="InterPro" id="IPR052923">
    <property type="entry name" value="UPF0718"/>
</dbReference>
<evidence type="ECO:0000256" key="1">
    <source>
        <dbReference type="ARBA" id="ARBA00004651"/>
    </source>
</evidence>
<gene>
    <name evidence="9" type="ORF">LF65_05534</name>
</gene>
<dbReference type="KEGG" id="cbei:LF65_05534"/>
<evidence type="ECO:0000256" key="4">
    <source>
        <dbReference type="ARBA" id="ARBA00022692"/>
    </source>
</evidence>
<name>A0A0B5QI37_CLOBE</name>
<dbReference type="Proteomes" id="UP000031866">
    <property type="component" value="Chromosome"/>
</dbReference>
<dbReference type="SUPFAM" id="SSF52540">
    <property type="entry name" value="P-loop containing nucleoside triphosphate hydrolases"/>
    <property type="match status" value="1"/>
</dbReference>
<evidence type="ECO:0000313" key="9">
    <source>
        <dbReference type="EMBL" id="AJH02045.1"/>
    </source>
</evidence>
<dbReference type="RefSeq" id="WP_041900515.1">
    <property type="nucleotide sequence ID" value="NZ_CP010086.2"/>
</dbReference>
<evidence type="ECO:0000256" key="7">
    <source>
        <dbReference type="SAM" id="Phobius"/>
    </source>
</evidence>
<keyword evidence="3" id="KW-1003">Cell membrane</keyword>
<evidence type="ECO:0000259" key="8">
    <source>
        <dbReference type="Pfam" id="PF02492"/>
    </source>
</evidence>
<feature type="transmembrane region" description="Helical" evidence="7">
    <location>
        <begin position="515"/>
        <end position="534"/>
    </location>
</feature>
<dbReference type="PANTHER" id="PTHR34184">
    <property type="entry name" value="UPF0718 PROTEIN YCGR"/>
    <property type="match status" value="1"/>
</dbReference>
<feature type="transmembrane region" description="Helical" evidence="7">
    <location>
        <begin position="351"/>
        <end position="372"/>
    </location>
</feature>
<feature type="transmembrane region" description="Helical" evidence="7">
    <location>
        <begin position="489"/>
        <end position="509"/>
    </location>
</feature>
<dbReference type="OrthoDB" id="9810876at2"/>
<dbReference type="AlphaFoldDB" id="A0A0B5QI37"/>
<comment type="subcellular location">
    <subcellularLocation>
        <location evidence="1">Cell membrane</location>
        <topology evidence="1">Multi-pass membrane protein</topology>
    </subcellularLocation>
</comment>
<dbReference type="InterPro" id="IPR027417">
    <property type="entry name" value="P-loop_NTPase"/>
</dbReference>
<keyword evidence="6 7" id="KW-0472">Membrane</keyword>
<dbReference type="GO" id="GO:0005886">
    <property type="term" value="C:plasma membrane"/>
    <property type="evidence" value="ECO:0007669"/>
    <property type="project" value="UniProtKB-SubCell"/>
</dbReference>
<protein>
    <submittedName>
        <fullName evidence="9">Permease</fullName>
    </submittedName>
</protein>
<keyword evidence="5 7" id="KW-1133">Transmembrane helix</keyword>
<feature type="transmembrane region" description="Helical" evidence="7">
    <location>
        <begin position="246"/>
        <end position="271"/>
    </location>
</feature>
<comment type="similarity">
    <text evidence="2">Belongs to the UPF0718 family.</text>
</comment>
<evidence type="ECO:0000313" key="10">
    <source>
        <dbReference type="Proteomes" id="UP000031866"/>
    </source>
</evidence>
<feature type="domain" description="CobW/HypB/UreG nucleotide-binding" evidence="8">
    <location>
        <begin position="6"/>
        <end position="177"/>
    </location>
</feature>
<dbReference type="STRING" id="1520.LF65_05534"/>
<dbReference type="InterPro" id="IPR005524">
    <property type="entry name" value="DUF318"/>
</dbReference>
<accession>A0A0B5QI37</accession>
<dbReference type="Gene3D" id="3.40.50.300">
    <property type="entry name" value="P-loop containing nucleotide triphosphate hydrolases"/>
    <property type="match status" value="1"/>
</dbReference>
<proteinExistence type="inferred from homology"/>
<evidence type="ECO:0000256" key="5">
    <source>
        <dbReference type="ARBA" id="ARBA00022989"/>
    </source>
</evidence>
<evidence type="ECO:0000256" key="6">
    <source>
        <dbReference type="ARBA" id="ARBA00023136"/>
    </source>
</evidence>